<dbReference type="EMBL" id="OU893336">
    <property type="protein sequence ID" value="CAG9792836.1"/>
    <property type="molecule type" value="Genomic_DNA"/>
</dbReference>
<keyword evidence="3 5" id="KW-1133">Transmembrane helix</keyword>
<protein>
    <submittedName>
        <fullName evidence="6">Uncharacterized protein</fullName>
    </submittedName>
</protein>
<reference evidence="6" key="1">
    <citation type="submission" date="2021-12" db="EMBL/GenBank/DDBJ databases">
        <authorList>
            <person name="King R."/>
        </authorList>
    </citation>
    <scope>NUCLEOTIDE SEQUENCE</scope>
</reference>
<keyword evidence="7" id="KW-1185">Reference proteome</keyword>
<evidence type="ECO:0000313" key="7">
    <source>
        <dbReference type="Proteomes" id="UP001153714"/>
    </source>
</evidence>
<evidence type="ECO:0000256" key="1">
    <source>
        <dbReference type="ARBA" id="ARBA00004370"/>
    </source>
</evidence>
<dbReference type="InterPro" id="IPR050549">
    <property type="entry name" value="MFS_Trehalose_Transporter"/>
</dbReference>
<proteinExistence type="predicted"/>
<evidence type="ECO:0000256" key="4">
    <source>
        <dbReference type="ARBA" id="ARBA00023136"/>
    </source>
</evidence>
<feature type="transmembrane region" description="Helical" evidence="5">
    <location>
        <begin position="283"/>
        <end position="306"/>
    </location>
</feature>
<feature type="transmembrane region" description="Helical" evidence="5">
    <location>
        <begin position="111"/>
        <end position="133"/>
    </location>
</feature>
<evidence type="ECO:0000256" key="5">
    <source>
        <dbReference type="SAM" id="Phobius"/>
    </source>
</evidence>
<dbReference type="SUPFAM" id="SSF103473">
    <property type="entry name" value="MFS general substrate transporter"/>
    <property type="match status" value="1"/>
</dbReference>
<sequence>MENDKLKLSALGIQCLATVCISYMGSLTGFVCAWPSYTVANFTSNTTVLDRQMNSMDISLLGGLPNLGGLLATPFCGYAFNTLGRKYATIMFGLPYIIAWVIVALTKSVPMILIASTIAGIGIAGQNISLIFIAEISHDSIRGGLTACSASGYFFGILMSYILGGYLTYYQVVYAHLILTIICVLTLYLLKESPVYLVLVGKEEEAAKSIAFYNRVDVTSKIVEMNIRKIKIQLDPRLEKILENEKDVEFTEELLNAKLGEIVNKRKESSWKIFKKSKSSKRALSTVLILIAATIMMGSVVLQVYAEPLFKEAVPTMSSNLCAIFLAVDFLVASIVCVLIIDKFGRKLHLHRWLRCHTVCFIGRSVFTRGPRFLQQYCHEFRVDCKLLDIIHLQSIGEHHRSGPCVLLLLCRLLLGNSVYIT</sequence>
<feature type="transmembrane region" description="Helical" evidence="5">
    <location>
        <begin position="12"/>
        <end position="38"/>
    </location>
</feature>
<comment type="subcellular location">
    <subcellularLocation>
        <location evidence="1">Membrane</location>
    </subcellularLocation>
</comment>
<dbReference type="Proteomes" id="UP001153714">
    <property type="component" value="Chromosome 5"/>
</dbReference>
<reference evidence="6" key="2">
    <citation type="submission" date="2022-10" db="EMBL/GenBank/DDBJ databases">
        <authorList>
            <consortium name="ENA_rothamsted_submissions"/>
            <consortium name="culmorum"/>
            <person name="King R."/>
        </authorList>
    </citation>
    <scope>NUCLEOTIDE SEQUENCE</scope>
</reference>
<dbReference type="GO" id="GO:0022857">
    <property type="term" value="F:transmembrane transporter activity"/>
    <property type="evidence" value="ECO:0007669"/>
    <property type="project" value="InterPro"/>
</dbReference>
<dbReference type="PANTHER" id="PTHR48021:SF33">
    <property type="entry name" value="AT22075P-RELATED"/>
    <property type="match status" value="1"/>
</dbReference>
<dbReference type="OrthoDB" id="8120565at2759"/>
<keyword evidence="4 5" id="KW-0472">Membrane</keyword>
<dbReference type="AlphaFoldDB" id="A0A9N9R966"/>
<dbReference type="InterPro" id="IPR005828">
    <property type="entry name" value="MFS_sugar_transport-like"/>
</dbReference>
<gene>
    <name evidence="6" type="ORF">DIATSA_LOCUS10323</name>
</gene>
<dbReference type="Pfam" id="PF00083">
    <property type="entry name" value="Sugar_tr"/>
    <property type="match status" value="1"/>
</dbReference>
<dbReference type="PANTHER" id="PTHR48021">
    <property type="match status" value="1"/>
</dbReference>
<evidence type="ECO:0000256" key="2">
    <source>
        <dbReference type="ARBA" id="ARBA00022692"/>
    </source>
</evidence>
<feature type="transmembrane region" description="Helical" evidence="5">
    <location>
        <begin position="145"/>
        <end position="163"/>
    </location>
</feature>
<name>A0A9N9R966_9NEOP</name>
<organism evidence="6 7">
    <name type="scientific">Diatraea saccharalis</name>
    <name type="common">sugarcane borer</name>
    <dbReference type="NCBI Taxonomy" id="40085"/>
    <lineage>
        <taxon>Eukaryota</taxon>
        <taxon>Metazoa</taxon>
        <taxon>Ecdysozoa</taxon>
        <taxon>Arthropoda</taxon>
        <taxon>Hexapoda</taxon>
        <taxon>Insecta</taxon>
        <taxon>Pterygota</taxon>
        <taxon>Neoptera</taxon>
        <taxon>Endopterygota</taxon>
        <taxon>Lepidoptera</taxon>
        <taxon>Glossata</taxon>
        <taxon>Ditrysia</taxon>
        <taxon>Pyraloidea</taxon>
        <taxon>Crambidae</taxon>
        <taxon>Crambinae</taxon>
        <taxon>Diatraea</taxon>
    </lineage>
</organism>
<feature type="transmembrane region" description="Helical" evidence="5">
    <location>
        <begin position="58"/>
        <end position="80"/>
    </location>
</feature>
<feature type="transmembrane region" description="Helical" evidence="5">
    <location>
        <begin position="87"/>
        <end position="105"/>
    </location>
</feature>
<keyword evidence="2 5" id="KW-0812">Transmembrane</keyword>
<dbReference type="GO" id="GO:0016020">
    <property type="term" value="C:membrane"/>
    <property type="evidence" value="ECO:0007669"/>
    <property type="project" value="UniProtKB-SubCell"/>
</dbReference>
<dbReference type="Gene3D" id="1.20.1250.20">
    <property type="entry name" value="MFS general substrate transporter like domains"/>
    <property type="match status" value="1"/>
</dbReference>
<evidence type="ECO:0000256" key="3">
    <source>
        <dbReference type="ARBA" id="ARBA00022989"/>
    </source>
</evidence>
<evidence type="ECO:0000313" key="6">
    <source>
        <dbReference type="EMBL" id="CAG9792836.1"/>
    </source>
</evidence>
<feature type="transmembrane region" description="Helical" evidence="5">
    <location>
        <begin position="169"/>
        <end position="190"/>
    </location>
</feature>
<dbReference type="InterPro" id="IPR036259">
    <property type="entry name" value="MFS_trans_sf"/>
</dbReference>
<feature type="transmembrane region" description="Helical" evidence="5">
    <location>
        <begin position="318"/>
        <end position="341"/>
    </location>
</feature>
<accession>A0A9N9R966</accession>